<comment type="caution">
    <text evidence="2">The sequence shown here is derived from an EMBL/GenBank/DDBJ whole genome shotgun (WGS) entry which is preliminary data.</text>
</comment>
<gene>
    <name evidence="2" type="ORF">CKO40_21165</name>
</gene>
<dbReference type="PANTHER" id="PTHR34203:SF15">
    <property type="entry name" value="SLL1173 PROTEIN"/>
    <property type="match status" value="1"/>
</dbReference>
<dbReference type="Gene3D" id="3.40.50.150">
    <property type="entry name" value="Vaccinia Virus protein VP39"/>
    <property type="match status" value="1"/>
</dbReference>
<reference evidence="2" key="2">
    <citation type="journal article" date="2020" name="Microorganisms">
        <title>Osmotic Adaptation and Compatible Solute Biosynthesis of Phototrophic Bacteria as Revealed from Genome Analyses.</title>
        <authorList>
            <person name="Imhoff J.F."/>
            <person name="Rahn T."/>
            <person name="Kunzel S."/>
            <person name="Keller A."/>
            <person name="Neulinger S.C."/>
        </authorList>
    </citation>
    <scope>NUCLEOTIDE SEQUENCE</scope>
    <source>
        <strain evidence="2">DSM 11080</strain>
    </source>
</reference>
<dbReference type="EMBL" id="NRSJ01000058">
    <property type="protein sequence ID" value="MBK1706974.1"/>
    <property type="molecule type" value="Genomic_DNA"/>
</dbReference>
<dbReference type="InterPro" id="IPR006342">
    <property type="entry name" value="FkbM_mtfrase"/>
</dbReference>
<dbReference type="InterPro" id="IPR052514">
    <property type="entry name" value="SAM-dependent_MTase"/>
</dbReference>
<protein>
    <recommendedName>
        <fullName evidence="1">Methyltransferase FkbM domain-containing protein</fullName>
    </recommendedName>
</protein>
<dbReference type="InterPro" id="IPR029063">
    <property type="entry name" value="SAM-dependent_MTases_sf"/>
</dbReference>
<organism evidence="2 3">
    <name type="scientific">Halochromatium glycolicum</name>
    <dbReference type="NCBI Taxonomy" id="85075"/>
    <lineage>
        <taxon>Bacteria</taxon>
        <taxon>Pseudomonadati</taxon>
        <taxon>Pseudomonadota</taxon>
        <taxon>Gammaproteobacteria</taxon>
        <taxon>Chromatiales</taxon>
        <taxon>Chromatiaceae</taxon>
        <taxon>Halochromatium</taxon>
    </lineage>
</organism>
<accession>A0AAJ0U7X7</accession>
<proteinExistence type="predicted"/>
<name>A0AAJ0U7X7_9GAMM</name>
<dbReference type="AlphaFoldDB" id="A0AAJ0U7X7"/>
<keyword evidence="3" id="KW-1185">Reference proteome</keyword>
<dbReference type="Pfam" id="PF05050">
    <property type="entry name" value="Methyltransf_21"/>
    <property type="match status" value="1"/>
</dbReference>
<evidence type="ECO:0000313" key="3">
    <source>
        <dbReference type="Proteomes" id="UP001296776"/>
    </source>
</evidence>
<dbReference type="Proteomes" id="UP001296776">
    <property type="component" value="Unassembled WGS sequence"/>
</dbReference>
<dbReference type="PANTHER" id="PTHR34203">
    <property type="entry name" value="METHYLTRANSFERASE, FKBM FAMILY PROTEIN"/>
    <property type="match status" value="1"/>
</dbReference>
<dbReference type="NCBIfam" id="TIGR01444">
    <property type="entry name" value="fkbM_fam"/>
    <property type="match status" value="1"/>
</dbReference>
<feature type="domain" description="Methyltransferase FkbM" evidence="1">
    <location>
        <begin position="111"/>
        <end position="273"/>
    </location>
</feature>
<reference evidence="2" key="1">
    <citation type="submission" date="2017-08" db="EMBL/GenBank/DDBJ databases">
        <authorList>
            <person name="Imhoff J.F."/>
            <person name="Rahn T."/>
            <person name="Kuenzel S."/>
            <person name="Neulinger S.C."/>
        </authorList>
    </citation>
    <scope>NUCLEOTIDE SEQUENCE</scope>
    <source>
        <strain evidence="2">DSM 11080</strain>
    </source>
</reference>
<sequence length="316" mass="34760">MRSFGNTMNRDLPSALAWRFGVCELARPVLRGLPAGRVRIAGWLGAGQNSAGWEQHPHPIKVFRDHRIGAWVQADLRDWGGRWHYFAGIYYDQTLSWIMRQCLKPGDRFVDVGANYGMHTLTASRLVGEKGRVFAVEPSPAALRRLKLHLELNAVTNVVVAESAVGASAGEARLSVDSTHLGTATLRDHSGFGDAVIVPVGRLDDVVPVPAGGPFALVKIDVEGLELNVVKGAAGWLARHNTVFVVEVTPDWIRGLGEDPGELMTLFANAGFRGFAIERNRRYGAKPRLTPVTTLEGAQADYLFVRESEMRQFNWI</sequence>
<evidence type="ECO:0000313" key="2">
    <source>
        <dbReference type="EMBL" id="MBK1706974.1"/>
    </source>
</evidence>
<evidence type="ECO:0000259" key="1">
    <source>
        <dbReference type="Pfam" id="PF05050"/>
    </source>
</evidence>
<dbReference type="SUPFAM" id="SSF53335">
    <property type="entry name" value="S-adenosyl-L-methionine-dependent methyltransferases"/>
    <property type="match status" value="1"/>
</dbReference>